<organism evidence="4 5">
    <name type="scientific">Kribbella sancticallisti</name>
    <dbReference type="NCBI Taxonomy" id="460087"/>
    <lineage>
        <taxon>Bacteria</taxon>
        <taxon>Bacillati</taxon>
        <taxon>Actinomycetota</taxon>
        <taxon>Actinomycetes</taxon>
        <taxon>Propionibacteriales</taxon>
        <taxon>Kribbellaceae</taxon>
        <taxon>Kribbella</taxon>
    </lineage>
</organism>
<protein>
    <recommendedName>
        <fullName evidence="3">ChrB N-terminal domain-containing protein</fullName>
    </recommendedName>
</protein>
<keyword evidence="5" id="KW-1185">Reference proteome</keyword>
<evidence type="ECO:0000256" key="1">
    <source>
        <dbReference type="SAM" id="Coils"/>
    </source>
</evidence>
<proteinExistence type="predicted"/>
<sequence length="225" mass="25821">MDSVSSTDCGTAVRRPTESASDQEPGQRPDNLSGMATRRTKAKSPAQDGWLLLIYKVPSESSRARVAVWRELKRLGGFYVQQAVCVLPDREELRAGMEKVREKVTELGGSSVFLTLTDVGDDAQDQFVEGFRTQSAKEYAEIVEECETKFVKEIEFERFRENYTFEEAEEIRQDLEKLRRWLAKVEDRDWMDADGKELARAKVADCERLLEEFEADVYERTEGKV</sequence>
<evidence type="ECO:0000313" key="4">
    <source>
        <dbReference type="EMBL" id="GAA1592577.1"/>
    </source>
</evidence>
<name>A0ABP4PYC4_9ACTN</name>
<evidence type="ECO:0000259" key="3">
    <source>
        <dbReference type="Pfam" id="PF20229"/>
    </source>
</evidence>
<dbReference type="EMBL" id="BAAAOS010000038">
    <property type="protein sequence ID" value="GAA1592577.1"/>
    <property type="molecule type" value="Genomic_DNA"/>
</dbReference>
<feature type="domain" description="ChrB N-terminal" evidence="3">
    <location>
        <begin position="65"/>
        <end position="221"/>
    </location>
</feature>
<keyword evidence="1" id="KW-0175">Coiled coil</keyword>
<dbReference type="InterPro" id="IPR046858">
    <property type="entry name" value="ChrB_N"/>
</dbReference>
<feature type="region of interest" description="Disordered" evidence="2">
    <location>
        <begin position="1"/>
        <end position="44"/>
    </location>
</feature>
<accession>A0ABP4PYC4</accession>
<evidence type="ECO:0000313" key="5">
    <source>
        <dbReference type="Proteomes" id="UP001500393"/>
    </source>
</evidence>
<feature type="coiled-coil region" evidence="1">
    <location>
        <begin position="168"/>
        <end position="216"/>
    </location>
</feature>
<gene>
    <name evidence="4" type="ORF">GCM10009789_53300</name>
</gene>
<dbReference type="Proteomes" id="UP001500393">
    <property type="component" value="Unassembled WGS sequence"/>
</dbReference>
<dbReference type="Pfam" id="PF20229">
    <property type="entry name" value="ChrB_N"/>
    <property type="match status" value="1"/>
</dbReference>
<reference evidence="5" key="1">
    <citation type="journal article" date="2019" name="Int. J. Syst. Evol. Microbiol.">
        <title>The Global Catalogue of Microorganisms (GCM) 10K type strain sequencing project: providing services to taxonomists for standard genome sequencing and annotation.</title>
        <authorList>
            <consortium name="The Broad Institute Genomics Platform"/>
            <consortium name="The Broad Institute Genome Sequencing Center for Infectious Disease"/>
            <person name="Wu L."/>
            <person name="Ma J."/>
        </authorList>
    </citation>
    <scope>NUCLEOTIDE SEQUENCE [LARGE SCALE GENOMIC DNA]</scope>
    <source>
        <strain evidence="5">JCM 14969</strain>
    </source>
</reference>
<comment type="caution">
    <text evidence="4">The sequence shown here is derived from an EMBL/GenBank/DDBJ whole genome shotgun (WGS) entry which is preliminary data.</text>
</comment>
<evidence type="ECO:0000256" key="2">
    <source>
        <dbReference type="SAM" id="MobiDB-lite"/>
    </source>
</evidence>